<accession>H5TKZ0</accession>
<protein>
    <recommendedName>
        <fullName evidence="2">Serine aminopeptidase S33 domain-containing protein</fullName>
    </recommendedName>
</protein>
<feature type="region of interest" description="Disordered" evidence="1">
    <location>
        <begin position="1"/>
        <end position="41"/>
    </location>
</feature>
<comment type="caution">
    <text evidence="3">The sequence shown here is derived from an EMBL/GenBank/DDBJ whole genome shotgun (WGS) entry which is preliminary data.</text>
</comment>
<reference evidence="3" key="1">
    <citation type="submission" date="2012-02" db="EMBL/GenBank/DDBJ databases">
        <title>Whole genome shotgun sequence of Gordonia otitidis NBRC 100426.</title>
        <authorList>
            <person name="Yoshida I."/>
            <person name="Hosoyama A."/>
            <person name="Tsuchikane K."/>
            <person name="Katsumata H."/>
            <person name="Yamazaki S."/>
            <person name="Fujita N."/>
        </authorList>
    </citation>
    <scope>NUCLEOTIDE SEQUENCE [LARGE SCALE GENOMIC DNA]</scope>
    <source>
        <strain evidence="3">NBRC 100426</strain>
    </source>
</reference>
<feature type="domain" description="Serine aminopeptidase S33" evidence="2">
    <location>
        <begin position="81"/>
        <end position="301"/>
    </location>
</feature>
<dbReference type="AlphaFoldDB" id="H5TKZ0"/>
<dbReference type="STRING" id="1108044.GOOTI_095_00250"/>
<proteinExistence type="predicted"/>
<dbReference type="EMBL" id="BAFB01000095">
    <property type="protein sequence ID" value="GAB34148.1"/>
    <property type="molecule type" value="Genomic_DNA"/>
</dbReference>
<organism evidence="3 4">
    <name type="scientific">Gordonia otitidis (strain DSM 44809 / CCUG 52243 / JCM 12355 / NBRC 100426 / IFM 10032)</name>
    <dbReference type="NCBI Taxonomy" id="1108044"/>
    <lineage>
        <taxon>Bacteria</taxon>
        <taxon>Bacillati</taxon>
        <taxon>Actinomycetota</taxon>
        <taxon>Actinomycetes</taxon>
        <taxon>Mycobacteriales</taxon>
        <taxon>Gordoniaceae</taxon>
        <taxon>Gordonia</taxon>
    </lineage>
</organism>
<dbReference type="SUPFAM" id="SSF53474">
    <property type="entry name" value="alpha/beta-Hydrolases"/>
    <property type="match status" value="1"/>
</dbReference>
<keyword evidence="4" id="KW-1185">Reference proteome</keyword>
<dbReference type="OrthoDB" id="9801217at2"/>
<evidence type="ECO:0000256" key="1">
    <source>
        <dbReference type="SAM" id="MobiDB-lite"/>
    </source>
</evidence>
<evidence type="ECO:0000259" key="2">
    <source>
        <dbReference type="Pfam" id="PF12146"/>
    </source>
</evidence>
<dbReference type="Proteomes" id="UP000005038">
    <property type="component" value="Unassembled WGS sequence"/>
</dbReference>
<feature type="compositionally biased region" description="Low complexity" evidence="1">
    <location>
        <begin position="1"/>
        <end position="27"/>
    </location>
</feature>
<dbReference type="Pfam" id="PF12146">
    <property type="entry name" value="Hydrolase_4"/>
    <property type="match status" value="1"/>
</dbReference>
<dbReference type="InterPro" id="IPR029058">
    <property type="entry name" value="AB_hydrolase_fold"/>
</dbReference>
<sequence>MSPASKSPASNTSTPPAETSPTTSNTARTPSDGTAFDSGWQPDRLLDRYEVRTFDLGRDPDGEDPITATLIRKPTTSAHASKGAVLYVHGFTDYFFHEPLADHFHERGYAFYALDLRKCGRSLLAQHTPHFARDLAVYDLELGLALDAIADDFSVDTPVLVAAHSTGGLITPLWLDRLRAASPERHARVSGLLLNSPWLDLQGEPVLRSYPVTMFIKGVAAVRPFEKLSRELSGAYGESLHVDSHGEWSYDLTMKPLGGFPVTFGFLNAVRSGQRHLHHGIDVGVPTLVLRSDKTKFAKNYSSAVDVADAVLDVSQIARWSGSLGGHVTVAPITGARHDVFLSVASARAQAYAEVDRWLDSVVEPIRQEHAS</sequence>
<evidence type="ECO:0000313" key="3">
    <source>
        <dbReference type="EMBL" id="GAB34148.1"/>
    </source>
</evidence>
<dbReference type="Gene3D" id="3.40.50.1820">
    <property type="entry name" value="alpha/beta hydrolase"/>
    <property type="match status" value="1"/>
</dbReference>
<evidence type="ECO:0000313" key="4">
    <source>
        <dbReference type="Proteomes" id="UP000005038"/>
    </source>
</evidence>
<dbReference type="InterPro" id="IPR022742">
    <property type="entry name" value="Hydrolase_4"/>
</dbReference>
<gene>
    <name evidence="3" type="ORF">GOOTI_095_00250</name>
</gene>
<name>H5TKZ0_GORO1</name>